<dbReference type="PANTHER" id="PTHR36174">
    <property type="entry name" value="LIPID II:GLYCINE GLYCYLTRANSFERASE"/>
    <property type="match status" value="1"/>
</dbReference>
<feature type="domain" description="BioF2-like acetyltransferase" evidence="1">
    <location>
        <begin position="172"/>
        <end position="315"/>
    </location>
</feature>
<dbReference type="OrthoDB" id="9785911at2"/>
<protein>
    <recommendedName>
        <fullName evidence="1">BioF2-like acetyltransferase domain-containing protein</fullName>
    </recommendedName>
</protein>
<dbReference type="eggNOG" id="COG5653">
    <property type="taxonomic scope" value="Bacteria"/>
</dbReference>
<reference evidence="3" key="1">
    <citation type="submission" date="2009-11" db="EMBL/GenBank/DDBJ databases">
        <title>The complete chromosome 1 of Sphaerobacter thermophilus DSM 20745.</title>
        <authorList>
            <person name="Lucas S."/>
            <person name="Copeland A."/>
            <person name="Lapidus A."/>
            <person name="Glavina del Rio T."/>
            <person name="Dalin E."/>
            <person name="Tice H."/>
            <person name="Bruce D."/>
            <person name="Goodwin L."/>
            <person name="Pitluck S."/>
            <person name="Kyrpides N."/>
            <person name="Mavromatis K."/>
            <person name="Ivanova N."/>
            <person name="Mikhailova N."/>
            <person name="LaButti K.M."/>
            <person name="Clum A."/>
            <person name="Sun H.I."/>
            <person name="Brettin T."/>
            <person name="Detter J.C."/>
            <person name="Han C."/>
            <person name="Larimer F."/>
            <person name="Land M."/>
            <person name="Hauser L."/>
            <person name="Markowitz V."/>
            <person name="Cheng J.F."/>
            <person name="Hugenholtz P."/>
            <person name="Woyke T."/>
            <person name="Wu D."/>
            <person name="Steenblock K."/>
            <person name="Schneider S."/>
            <person name="Pukall R."/>
            <person name="Goeker M."/>
            <person name="Klenk H.P."/>
            <person name="Eisen J.A."/>
        </authorList>
    </citation>
    <scope>NUCLEOTIDE SEQUENCE [LARGE SCALE GENOMIC DNA]</scope>
    <source>
        <strain evidence="3">ATCC 49802 / DSM 20745 / S 6022</strain>
    </source>
</reference>
<dbReference type="SUPFAM" id="SSF55729">
    <property type="entry name" value="Acyl-CoA N-acyltransferases (Nat)"/>
    <property type="match status" value="1"/>
</dbReference>
<organism evidence="2 3">
    <name type="scientific">Sphaerobacter thermophilus (strain ATCC 49802 / DSM 20745 / KCCM 41009 / NCIMB 13125 / S 6022)</name>
    <dbReference type="NCBI Taxonomy" id="479434"/>
    <lineage>
        <taxon>Bacteria</taxon>
        <taxon>Pseudomonadati</taxon>
        <taxon>Thermomicrobiota</taxon>
        <taxon>Thermomicrobia</taxon>
        <taxon>Sphaerobacterales</taxon>
        <taxon>Sphaerobacterineae</taxon>
        <taxon>Sphaerobacteraceae</taxon>
        <taxon>Sphaerobacter</taxon>
    </lineage>
</organism>
<dbReference type="AlphaFoldDB" id="D1C2W4"/>
<dbReference type="InParanoid" id="D1C2W4"/>
<reference evidence="2 3" key="2">
    <citation type="journal article" date="2010" name="Stand. Genomic Sci.">
        <title>Complete genome sequence of Desulfohalobium retbaense type strain (HR(100)).</title>
        <authorList>
            <person name="Spring S."/>
            <person name="Nolan M."/>
            <person name="Lapidus A."/>
            <person name="Glavina Del Rio T."/>
            <person name="Copeland A."/>
            <person name="Tice H."/>
            <person name="Cheng J.F."/>
            <person name="Lucas S."/>
            <person name="Land M."/>
            <person name="Chen F."/>
            <person name="Bruce D."/>
            <person name="Goodwin L."/>
            <person name="Pitluck S."/>
            <person name="Ivanova N."/>
            <person name="Mavromatis K."/>
            <person name="Mikhailova N."/>
            <person name="Pati A."/>
            <person name="Chen A."/>
            <person name="Palaniappan K."/>
            <person name="Hauser L."/>
            <person name="Chang Y.J."/>
            <person name="Jeffries C.D."/>
            <person name="Munk C."/>
            <person name="Kiss H."/>
            <person name="Chain P."/>
            <person name="Han C."/>
            <person name="Brettin T."/>
            <person name="Detter J.C."/>
            <person name="Schuler E."/>
            <person name="Goker M."/>
            <person name="Rohde M."/>
            <person name="Bristow J."/>
            <person name="Eisen J.A."/>
            <person name="Markowitz V."/>
            <person name="Hugenholtz P."/>
            <person name="Kyrpides N.C."/>
            <person name="Klenk H.P."/>
        </authorList>
    </citation>
    <scope>NUCLEOTIDE SEQUENCE [LARGE SCALE GENOMIC DNA]</scope>
    <source>
        <strain evidence="3">ATCC 49802 / DSM 20745 / S 6022</strain>
    </source>
</reference>
<dbReference type="KEGG" id="sti:Sthe_1145"/>
<dbReference type="InterPro" id="IPR016181">
    <property type="entry name" value="Acyl_CoA_acyltransferase"/>
</dbReference>
<sequence length="375" mass="42456">MRTESLLETPLSREHLRVTLVDHTADPRVASFVESHPDGLPFHHPAWFQTLVDTFGYRAVALACEDDQGILCGFLPLVYRHGWLRGKALWSLPHTPLAGPLATSDAAATALVQAAVEFTEYEVGQHLHFKTLCPDLDQRVPSLQRCEWYPTYMIPLPNRTDPLRIGAPGYQSDIRRGVKKAKEYSLRAREGKSIDDLRAWYRLYLAGMRRKMSPPNPFRFFDAAWHHLHPKGFLRLILIEQQSGGSSELVGGAITLMVSETAVGEGIGQRDRTSTLHLHDLLYWESLHIAWEAGCRAFDLGNVPTGQEGLVRYKRKWGGQPHPVYRYFYPAGRQHARLTSPASLQRRLTRLGQAGWQHVPLAATEWIGSMVTHYL</sequence>
<accession>D1C2W4</accession>
<dbReference type="HOGENOM" id="CLU_042156_1_0_0"/>
<dbReference type="PANTHER" id="PTHR36174:SF1">
    <property type="entry name" value="LIPID II:GLYCINE GLYCYLTRANSFERASE"/>
    <property type="match status" value="1"/>
</dbReference>
<name>D1C2W4_SPHTD</name>
<evidence type="ECO:0000313" key="3">
    <source>
        <dbReference type="Proteomes" id="UP000002027"/>
    </source>
</evidence>
<dbReference type="InterPro" id="IPR050644">
    <property type="entry name" value="PG_Glycine_Bridge_Synth"/>
</dbReference>
<dbReference type="Proteomes" id="UP000002027">
    <property type="component" value="Chromosome 1"/>
</dbReference>
<evidence type="ECO:0000313" key="2">
    <source>
        <dbReference type="EMBL" id="ACZ38581.1"/>
    </source>
</evidence>
<dbReference type="Pfam" id="PF13480">
    <property type="entry name" value="Acetyltransf_6"/>
    <property type="match status" value="1"/>
</dbReference>
<evidence type="ECO:0000259" key="1">
    <source>
        <dbReference type="Pfam" id="PF13480"/>
    </source>
</evidence>
<dbReference type="RefSeq" id="WP_012871628.1">
    <property type="nucleotide sequence ID" value="NC_013523.1"/>
</dbReference>
<keyword evidence="3" id="KW-1185">Reference proteome</keyword>
<dbReference type="Gene3D" id="3.40.630.30">
    <property type="match status" value="1"/>
</dbReference>
<gene>
    <name evidence="2" type="ordered locus">Sthe_1145</name>
</gene>
<proteinExistence type="predicted"/>
<dbReference type="InterPro" id="IPR038740">
    <property type="entry name" value="BioF2-like_GNAT_dom"/>
</dbReference>
<dbReference type="STRING" id="479434.Sthe_1145"/>
<dbReference type="EMBL" id="CP001823">
    <property type="protein sequence ID" value="ACZ38581.1"/>
    <property type="molecule type" value="Genomic_DNA"/>
</dbReference>